<dbReference type="PROSITE" id="PS01044">
    <property type="entry name" value="SQUALEN_PHYTOEN_SYN_1"/>
    <property type="match status" value="1"/>
</dbReference>
<dbReference type="AlphaFoldDB" id="A0A1M6LBS6"/>
<dbReference type="InterPro" id="IPR017828">
    <property type="entry name" value="SQ_synth_HpnD-like"/>
</dbReference>
<reference evidence="2 3" key="1">
    <citation type="submission" date="2016-11" db="EMBL/GenBank/DDBJ databases">
        <authorList>
            <person name="Jaros S."/>
            <person name="Januszkiewicz K."/>
            <person name="Wedrychowicz H."/>
        </authorList>
    </citation>
    <scope>NUCLEOTIDE SEQUENCE [LARGE SCALE GENOMIC DNA]</scope>
    <source>
        <strain evidence="2 3">GAS499</strain>
    </source>
</reference>
<dbReference type="InterPro" id="IPR019845">
    <property type="entry name" value="Squalene/phytoene_synthase_CS"/>
</dbReference>
<dbReference type="GO" id="GO:0016117">
    <property type="term" value="P:carotenoid biosynthetic process"/>
    <property type="evidence" value="ECO:0007669"/>
    <property type="project" value="InterPro"/>
</dbReference>
<dbReference type="PANTHER" id="PTHR31480">
    <property type="entry name" value="BIFUNCTIONAL LYCOPENE CYCLASE/PHYTOENE SYNTHASE"/>
    <property type="match status" value="1"/>
</dbReference>
<dbReference type="NCBIfam" id="TIGR03465">
    <property type="entry name" value="HpnD"/>
    <property type="match status" value="1"/>
</dbReference>
<sequence>MTLEAAAANPSYGTSASGSSFYAAMRILPREQREAMFQIYSFCRQVDDIADSDGPRPERLAALQQWRDDIDALYRGDPPPRLADYVASVRRFDLKREDFLAIIDGMEMDVPQDIRAPDLATLDLYCDRVASAVGRLSVRVFGLPQDDGILLAHHLGRALQLTNILRDIDEDAAIGRLYLPLEGLLHAGITKFDPPKVVADPGLPKVCAPLVERARMHFQKADEVMGRNSRRVVRAPRIMSKYYRAILQLLVERGFAAPRRPVRLNKIARLAIVLRYAFI</sequence>
<dbReference type="GO" id="GO:0004311">
    <property type="term" value="F:geranylgeranyl diphosphate synthase activity"/>
    <property type="evidence" value="ECO:0007669"/>
    <property type="project" value="InterPro"/>
</dbReference>
<protein>
    <submittedName>
        <fullName evidence="2">Farnesyl-diphosphate farnesyltransferase</fullName>
    </submittedName>
</protein>
<dbReference type="InterPro" id="IPR033904">
    <property type="entry name" value="Trans_IPPS_HH"/>
</dbReference>
<dbReference type="InterPro" id="IPR002060">
    <property type="entry name" value="Squ/phyt_synthse"/>
</dbReference>
<dbReference type="EMBL" id="LT670844">
    <property type="protein sequence ID" value="SHJ68613.1"/>
    <property type="molecule type" value="Genomic_DNA"/>
</dbReference>
<dbReference type="PROSITE" id="PS01045">
    <property type="entry name" value="SQUALEN_PHYTOEN_SYN_2"/>
    <property type="match status" value="1"/>
</dbReference>
<keyword evidence="1 2" id="KW-0808">Transferase</keyword>
<dbReference type="SFLD" id="SFLDG01212">
    <property type="entry name" value="Phytoene_synthase_like"/>
    <property type="match status" value="1"/>
</dbReference>
<gene>
    <name evidence="2" type="ORF">SAMN05444159_1230</name>
</gene>
<dbReference type="OrthoDB" id="9807580at2"/>
<evidence type="ECO:0000313" key="3">
    <source>
        <dbReference type="Proteomes" id="UP000189935"/>
    </source>
</evidence>
<dbReference type="SFLD" id="SFLDG01018">
    <property type="entry name" value="Squalene/Phytoene_Synthase_Lik"/>
    <property type="match status" value="1"/>
</dbReference>
<dbReference type="SUPFAM" id="SSF48576">
    <property type="entry name" value="Terpenoid synthases"/>
    <property type="match status" value="1"/>
</dbReference>
<dbReference type="SFLD" id="SFLDS00005">
    <property type="entry name" value="Isoprenoid_Synthase_Type_I"/>
    <property type="match status" value="1"/>
</dbReference>
<dbReference type="Pfam" id="PF00494">
    <property type="entry name" value="SQS_PSY"/>
    <property type="match status" value="1"/>
</dbReference>
<proteinExistence type="predicted"/>
<organism evidence="2 3">
    <name type="scientific">Bradyrhizobium lablabi</name>
    <dbReference type="NCBI Taxonomy" id="722472"/>
    <lineage>
        <taxon>Bacteria</taxon>
        <taxon>Pseudomonadati</taxon>
        <taxon>Pseudomonadota</taxon>
        <taxon>Alphaproteobacteria</taxon>
        <taxon>Hyphomicrobiales</taxon>
        <taxon>Nitrobacteraceae</taxon>
        <taxon>Bradyrhizobium</taxon>
    </lineage>
</organism>
<dbReference type="InterPro" id="IPR008949">
    <property type="entry name" value="Isoprenoid_synthase_dom_sf"/>
</dbReference>
<name>A0A1M6LBS6_9BRAD</name>
<dbReference type="CDD" id="cd00683">
    <property type="entry name" value="Trans_IPPS_HH"/>
    <property type="match status" value="1"/>
</dbReference>
<dbReference type="Proteomes" id="UP000189935">
    <property type="component" value="Chromosome I"/>
</dbReference>
<accession>A0A1M6LBS6</accession>
<dbReference type="InterPro" id="IPR044843">
    <property type="entry name" value="Trans_IPPS_bact-type"/>
</dbReference>
<dbReference type="GO" id="GO:0051996">
    <property type="term" value="F:squalene synthase [NAD(P)H] activity"/>
    <property type="evidence" value="ECO:0007669"/>
    <property type="project" value="InterPro"/>
</dbReference>
<dbReference type="RefSeq" id="WP_079537377.1">
    <property type="nucleotide sequence ID" value="NZ_LT670844.1"/>
</dbReference>
<dbReference type="Gene3D" id="1.10.600.10">
    <property type="entry name" value="Farnesyl Diphosphate Synthase"/>
    <property type="match status" value="1"/>
</dbReference>
<evidence type="ECO:0000256" key="1">
    <source>
        <dbReference type="ARBA" id="ARBA00022679"/>
    </source>
</evidence>
<evidence type="ECO:0000313" key="2">
    <source>
        <dbReference type="EMBL" id="SHJ68613.1"/>
    </source>
</evidence>